<dbReference type="OrthoDB" id="3239397at2"/>
<dbReference type="Proteomes" id="UP000029066">
    <property type="component" value="Unassembled WGS sequence"/>
</dbReference>
<dbReference type="RefSeq" id="WP_033891522.1">
    <property type="nucleotide sequence ID" value="NZ_JDUT01000007.1"/>
</dbReference>
<reference evidence="3 4" key="1">
    <citation type="submission" date="2014-03" db="EMBL/GenBank/DDBJ databases">
        <title>Genomics of Bifidobacteria.</title>
        <authorList>
            <person name="Ventura M."/>
            <person name="Milani C."/>
            <person name="Lugli G.A."/>
        </authorList>
    </citation>
    <scope>NUCLEOTIDE SEQUENCE [LARGE SCALE GENOMIC DNA]</scope>
    <source>
        <strain evidence="3 4">DSM 23967</strain>
    </source>
</reference>
<protein>
    <submittedName>
        <fullName evidence="3">Prespore-cell-inducing factor</fullName>
    </submittedName>
</protein>
<evidence type="ECO:0000259" key="2">
    <source>
        <dbReference type="PROSITE" id="PS50234"/>
    </source>
</evidence>
<dbReference type="InterPro" id="IPR051266">
    <property type="entry name" value="CLCR"/>
</dbReference>
<evidence type="ECO:0000313" key="4">
    <source>
        <dbReference type="Proteomes" id="UP000029066"/>
    </source>
</evidence>
<dbReference type="Gene3D" id="2.60.40.1140">
    <property type="entry name" value="Collagen-binding surface protein Cna, B-type domain"/>
    <property type="match status" value="1"/>
</dbReference>
<dbReference type="STRING" id="1437607.BISA_1058"/>
<feature type="transmembrane region" description="Helical" evidence="1">
    <location>
        <begin position="547"/>
        <end position="569"/>
    </location>
</feature>
<dbReference type="PROSITE" id="PS50234">
    <property type="entry name" value="VWFA"/>
    <property type="match status" value="1"/>
</dbReference>
<dbReference type="InterPro" id="IPR002035">
    <property type="entry name" value="VWF_A"/>
</dbReference>
<proteinExistence type="predicted"/>
<dbReference type="SUPFAM" id="SSF53300">
    <property type="entry name" value="vWA-like"/>
    <property type="match status" value="1"/>
</dbReference>
<dbReference type="Gene3D" id="3.40.50.410">
    <property type="entry name" value="von Willebrand factor, type A domain"/>
    <property type="match status" value="1"/>
</dbReference>
<dbReference type="SUPFAM" id="SSF49478">
    <property type="entry name" value="Cna protein B-type domain"/>
    <property type="match status" value="1"/>
</dbReference>
<feature type="domain" description="VWFA" evidence="2">
    <location>
        <begin position="95"/>
        <end position="290"/>
    </location>
</feature>
<keyword evidence="1" id="KW-1133">Transmembrane helix</keyword>
<dbReference type="Pfam" id="PF00092">
    <property type="entry name" value="VWA"/>
    <property type="match status" value="1"/>
</dbReference>
<dbReference type="PANTHER" id="PTHR10579">
    <property type="entry name" value="CALCIUM-ACTIVATED CHLORIDE CHANNEL REGULATOR"/>
    <property type="match status" value="1"/>
</dbReference>
<dbReference type="CDD" id="cd00198">
    <property type="entry name" value="vWFA"/>
    <property type="match status" value="1"/>
</dbReference>
<dbReference type="InterPro" id="IPR036465">
    <property type="entry name" value="vWFA_dom_sf"/>
</dbReference>
<dbReference type="InterPro" id="IPR055384">
    <property type="entry name" value="DUF7604"/>
</dbReference>
<dbReference type="SMART" id="SM00327">
    <property type="entry name" value="VWA"/>
    <property type="match status" value="1"/>
</dbReference>
<organism evidence="3 4">
    <name type="scientific">Bifidobacterium saguini DSM 23967</name>
    <dbReference type="NCBI Taxonomy" id="1437607"/>
    <lineage>
        <taxon>Bacteria</taxon>
        <taxon>Bacillati</taxon>
        <taxon>Actinomycetota</taxon>
        <taxon>Actinomycetes</taxon>
        <taxon>Bifidobacteriales</taxon>
        <taxon>Bifidobacteriaceae</taxon>
        <taxon>Bifidobacterium</taxon>
    </lineage>
</organism>
<gene>
    <name evidence="3" type="ORF">BISA_1058</name>
</gene>
<evidence type="ECO:0000313" key="3">
    <source>
        <dbReference type="EMBL" id="KFI91771.1"/>
    </source>
</evidence>
<accession>A0A087D8C1</accession>
<dbReference type="PANTHER" id="PTHR10579:SF43">
    <property type="entry name" value="ZINC FINGER (C3HC4-TYPE RING FINGER) FAMILY PROTEIN"/>
    <property type="match status" value="1"/>
</dbReference>
<keyword evidence="1" id="KW-0812">Transmembrane</keyword>
<dbReference type="Pfam" id="PF05738">
    <property type="entry name" value="Cna_B"/>
    <property type="match status" value="1"/>
</dbReference>
<comment type="caution">
    <text evidence="3">The sequence shown here is derived from an EMBL/GenBank/DDBJ whole genome shotgun (WGS) entry which is preliminary data.</text>
</comment>
<dbReference type="InterPro" id="IPR008454">
    <property type="entry name" value="Collagen-bd_Cna-like_B-typ_dom"/>
</dbReference>
<name>A0A087D8C1_9BIFI</name>
<evidence type="ECO:0000256" key="1">
    <source>
        <dbReference type="SAM" id="Phobius"/>
    </source>
</evidence>
<dbReference type="EMBL" id="JGZN01000013">
    <property type="protein sequence ID" value="KFI91771.1"/>
    <property type="molecule type" value="Genomic_DNA"/>
</dbReference>
<dbReference type="Pfam" id="PF24558">
    <property type="entry name" value="DUF7604"/>
    <property type="match status" value="1"/>
</dbReference>
<sequence length="574" mass="60562">MMKILHASNEGSHNARKGLRAALKTAAAAIVSVATLGTMAIAGVGMASAQEESVTLPQPKAEKTVTANGDGTYKMTLSVTGQTAEDSSQKVTPTDIVLVVDKSRSMKGNRFTTVKTAATNLADKLLTEANKNSGNVRMSVVTFDTYAEKASDWTTNPSAVANAIGDQPRYDDKDYVRGGTNWDDAFEKANAAETRSNAAKYIVFLSDGLPTFRNDAGSRNGIAGNGQDDKDGKNLAAAVEEANKRGNVALYSVSADEAANEAMQNLANATNGKFFDGSDSAKLNDAFDSIYQEIVSSAAYRNVVISDTLSQYVDFVKANGTPTFTLTKSNDANWNGPAPKFDGKNVVWDLGDTELEQGVTYTLTVTLTPTQAAFDKAVENGEESKLPSNDAATVNYKVATKINGEEQTPVDGTPFQLAPGSITAPVSNITIKKVWAKGAPEKTVTVQLFQNGKQYGENITLSKDSKWQADVIVPAGLEDYTWSVKELSAGKGYTAAVDPGEVTFKGGQHNEATFTVTNSYKAEVVPSKPADTTKTDTKKPVLSNTGVAVAGIAAVAVLIAAAGGVALAIRRRNA</sequence>
<keyword evidence="1" id="KW-0472">Membrane</keyword>
<dbReference type="AlphaFoldDB" id="A0A087D8C1"/>